<dbReference type="PANTHER" id="PTHR38792">
    <property type="entry name" value="BNR/ASP-BOX REPEAT DOMAIN PROTEIN (AFU_ORTHOLOGUE AFUA_7G06430)-RELATED"/>
    <property type="match status" value="1"/>
</dbReference>
<reference evidence="3" key="2">
    <citation type="submission" date="2020-09" db="EMBL/GenBank/DDBJ databases">
        <authorList>
            <person name="Sun Q."/>
            <person name="Zhou Y."/>
        </authorList>
    </citation>
    <scope>NUCLEOTIDE SEQUENCE</scope>
    <source>
        <strain evidence="3">CGMCC 4.7398</strain>
    </source>
</reference>
<protein>
    <recommendedName>
        <fullName evidence="2">Ricin B lectin domain-containing protein</fullName>
    </recommendedName>
</protein>
<organism evidence="3 4">
    <name type="scientific">Promicromonospora soli</name>
    <dbReference type="NCBI Taxonomy" id="2035533"/>
    <lineage>
        <taxon>Bacteria</taxon>
        <taxon>Bacillati</taxon>
        <taxon>Actinomycetota</taxon>
        <taxon>Actinomycetes</taxon>
        <taxon>Micrococcales</taxon>
        <taxon>Promicromonosporaceae</taxon>
        <taxon>Promicromonospora</taxon>
    </lineage>
</organism>
<keyword evidence="1" id="KW-0732">Signal</keyword>
<dbReference type="EMBL" id="BNAS01000003">
    <property type="protein sequence ID" value="GHH72396.1"/>
    <property type="molecule type" value="Genomic_DNA"/>
</dbReference>
<dbReference type="CDD" id="cd00161">
    <property type="entry name" value="beta-trefoil_Ricin-like"/>
    <property type="match status" value="1"/>
</dbReference>
<dbReference type="InterPro" id="IPR000772">
    <property type="entry name" value="Ricin_B_lectin"/>
</dbReference>
<dbReference type="SMART" id="SM00458">
    <property type="entry name" value="RICIN"/>
    <property type="match status" value="1"/>
</dbReference>
<comment type="caution">
    <text evidence="3">The sequence shown here is derived from an EMBL/GenBank/DDBJ whole genome shotgun (WGS) entry which is preliminary data.</text>
</comment>
<sequence>MALGLLLAVSAVAAPIVTAQAYNPTGGVLYQLPAGTPCLKGLGNCVVYPKMAQVPGGRLVAAFEKATMVDYPAPDTIGGAVGQTMPIWKSDDFGTSWQHLTEVPPPAELSSDPAVDKYTSNWGSPYLYVLPQDIGNLKAGTLLLASLVTGEDEYYRERKAADPSWVPSNDGDRRDLAIALYSSTDEGVSWDFLNIIAKGGWQGGSAGATGTNVAQANTTRQVDPVWEPHLMVRNNRLVAFYSDENDYLGYNTTTGVPIIDPANDTAPDSHAQILAHKTWDGTSAAWSAPVVDVAGDTFSWNGGQQIGGGRPGMTTIAPTTDGRWLLTFEYWGGGSNVRYKVANDPMRFFADGDPNGLDIGQLPVDTGSRRLSTGGSPVIMTLPDGRIIYNAAGSGSIWMNDGSSTGTWTEYQTTVGAGYSRPLQYVEGTGRVAILSGTWGGATTTPVIRFGEVDLGHSNGAYQQIVNRKTGQVIGTGNNTNDANLGNGDVPDVRLEAAGSAGNPATQLWHVTAKPNNTVTLLNKSGGRAAGIWTGNATAGQRIGQWVDNSASGLWTVVPASDGYVRFRSTANTNLYLTGATAAGPLTLESSLTDGSQEWRLDQEPTPVVRIRNVNSNLCADVWNSSTANQAAVRQGTCHTGTNQQWTVEPVGSSYRLVNVNSGKCLEIPAFSKTPGTAAVQYTCNGGTNQLWTRTGEPGRTLTFRNVNSGQCLDVPNFSTASGTALTQFTCNGGANQRWLVG</sequence>
<feature type="chain" id="PRO_5037111207" description="Ricin B lectin domain-containing protein" evidence="1">
    <location>
        <begin position="22"/>
        <end position="742"/>
    </location>
</feature>
<dbReference type="PANTHER" id="PTHR38792:SF3">
    <property type="entry name" value="BNR_ASP-BOX REPEAT DOMAIN PROTEIN (AFU_ORTHOLOGUE AFUA_7G06430)-RELATED"/>
    <property type="match status" value="1"/>
</dbReference>
<dbReference type="Gene3D" id="2.120.10.10">
    <property type="match status" value="1"/>
</dbReference>
<evidence type="ECO:0000256" key="1">
    <source>
        <dbReference type="SAM" id="SignalP"/>
    </source>
</evidence>
<dbReference type="InterPro" id="IPR036278">
    <property type="entry name" value="Sialidase_sf"/>
</dbReference>
<feature type="domain" description="Ricin B lectin" evidence="2">
    <location>
        <begin position="606"/>
        <end position="742"/>
    </location>
</feature>
<dbReference type="AlphaFoldDB" id="A0A919FU52"/>
<evidence type="ECO:0000313" key="4">
    <source>
        <dbReference type="Proteomes" id="UP000627369"/>
    </source>
</evidence>
<feature type="signal peptide" evidence="1">
    <location>
        <begin position="1"/>
        <end position="21"/>
    </location>
</feature>
<dbReference type="SUPFAM" id="SSF50939">
    <property type="entry name" value="Sialidases"/>
    <property type="match status" value="1"/>
</dbReference>
<evidence type="ECO:0000259" key="2">
    <source>
        <dbReference type="SMART" id="SM00458"/>
    </source>
</evidence>
<keyword evidence="4" id="KW-1185">Reference proteome</keyword>
<dbReference type="Gene3D" id="2.80.10.50">
    <property type="match status" value="3"/>
</dbReference>
<dbReference type="Proteomes" id="UP000627369">
    <property type="component" value="Unassembled WGS sequence"/>
</dbReference>
<evidence type="ECO:0000313" key="3">
    <source>
        <dbReference type="EMBL" id="GHH72396.1"/>
    </source>
</evidence>
<gene>
    <name evidence="3" type="ORF">GCM10017772_21840</name>
</gene>
<dbReference type="PROSITE" id="PS50231">
    <property type="entry name" value="RICIN_B_LECTIN"/>
    <property type="match status" value="1"/>
</dbReference>
<proteinExistence type="predicted"/>
<accession>A0A919FU52</accession>
<dbReference type="SUPFAM" id="SSF50370">
    <property type="entry name" value="Ricin B-like lectins"/>
    <property type="match status" value="2"/>
</dbReference>
<dbReference type="InterPro" id="IPR035992">
    <property type="entry name" value="Ricin_B-like_lectins"/>
</dbReference>
<name>A0A919FU52_9MICO</name>
<dbReference type="Pfam" id="PF14200">
    <property type="entry name" value="RicinB_lectin_2"/>
    <property type="match status" value="3"/>
</dbReference>
<reference evidence="3" key="1">
    <citation type="journal article" date="2014" name="Int. J. Syst. Evol. Microbiol.">
        <title>Complete genome sequence of Corynebacterium casei LMG S-19264T (=DSM 44701T), isolated from a smear-ripened cheese.</title>
        <authorList>
            <consortium name="US DOE Joint Genome Institute (JGI-PGF)"/>
            <person name="Walter F."/>
            <person name="Albersmeier A."/>
            <person name="Kalinowski J."/>
            <person name="Ruckert C."/>
        </authorList>
    </citation>
    <scope>NUCLEOTIDE SEQUENCE</scope>
    <source>
        <strain evidence="3">CGMCC 4.7398</strain>
    </source>
</reference>